<dbReference type="Proteomes" id="UP000030700">
    <property type="component" value="Unassembled WGS sequence"/>
</dbReference>
<dbReference type="SUPFAM" id="SSF161098">
    <property type="entry name" value="MetI-like"/>
    <property type="match status" value="1"/>
</dbReference>
<evidence type="ECO:0000256" key="2">
    <source>
        <dbReference type="ARBA" id="ARBA00022448"/>
    </source>
</evidence>
<feature type="domain" description="ABC transmembrane type-1" evidence="8">
    <location>
        <begin position="74"/>
        <end position="287"/>
    </location>
</feature>
<feature type="transmembrane region" description="Helical" evidence="7">
    <location>
        <begin position="266"/>
        <end position="289"/>
    </location>
</feature>
<dbReference type="EMBL" id="DF820456">
    <property type="protein sequence ID" value="GAK50269.1"/>
    <property type="molecule type" value="Genomic_DNA"/>
</dbReference>
<dbReference type="InterPro" id="IPR035906">
    <property type="entry name" value="MetI-like_sf"/>
</dbReference>
<evidence type="ECO:0000256" key="7">
    <source>
        <dbReference type="RuleBase" id="RU363032"/>
    </source>
</evidence>
<organism evidence="9">
    <name type="scientific">Candidatus Moduliflexus flocculans</name>
    <dbReference type="NCBI Taxonomy" id="1499966"/>
    <lineage>
        <taxon>Bacteria</taxon>
        <taxon>Candidatus Moduliflexota</taxon>
        <taxon>Candidatus Moduliflexia</taxon>
        <taxon>Candidatus Moduliflexales</taxon>
        <taxon>Candidatus Moduliflexaceae</taxon>
    </lineage>
</organism>
<keyword evidence="10" id="KW-1185">Reference proteome</keyword>
<keyword evidence="5 7" id="KW-1133">Transmembrane helix</keyword>
<dbReference type="GO" id="GO:0005886">
    <property type="term" value="C:plasma membrane"/>
    <property type="evidence" value="ECO:0007669"/>
    <property type="project" value="UniProtKB-SubCell"/>
</dbReference>
<accession>A0A0S6VS89</accession>
<dbReference type="PANTHER" id="PTHR30193">
    <property type="entry name" value="ABC TRANSPORTER PERMEASE PROTEIN"/>
    <property type="match status" value="1"/>
</dbReference>
<feature type="transmembrane region" description="Helical" evidence="7">
    <location>
        <begin position="112"/>
        <end position="131"/>
    </location>
</feature>
<name>A0A0S6VS89_9BACT</name>
<feature type="transmembrane region" description="Helical" evidence="7">
    <location>
        <begin position="78"/>
        <end position="100"/>
    </location>
</feature>
<evidence type="ECO:0000256" key="1">
    <source>
        <dbReference type="ARBA" id="ARBA00004651"/>
    </source>
</evidence>
<gene>
    <name evidence="9" type="ORF">U14_01497</name>
</gene>
<feature type="transmembrane region" description="Helical" evidence="7">
    <location>
        <begin position="161"/>
        <end position="185"/>
    </location>
</feature>
<dbReference type="PROSITE" id="PS50928">
    <property type="entry name" value="ABC_TM1"/>
    <property type="match status" value="1"/>
</dbReference>
<keyword evidence="6 7" id="KW-0472">Membrane</keyword>
<dbReference type="InterPro" id="IPR051393">
    <property type="entry name" value="ABC_transporter_permease"/>
</dbReference>
<keyword evidence="4 7" id="KW-0812">Transmembrane</keyword>
<feature type="transmembrane region" description="Helical" evidence="7">
    <location>
        <begin position="20"/>
        <end position="45"/>
    </location>
</feature>
<evidence type="ECO:0000259" key="8">
    <source>
        <dbReference type="PROSITE" id="PS50928"/>
    </source>
</evidence>
<protein>
    <submittedName>
        <fullName evidence="9">ABC-type sugar transport system</fullName>
    </submittedName>
</protein>
<keyword evidence="2 7" id="KW-0813">Transport</keyword>
<sequence>MASLKKKKSRFSWSKLSPQLALIPALSITVICFIGASFWSILIAFTASREFPDYAIIGFKQFLRLFKNPLWILALKNVLFLGIGSIGSIVLGFLLAICMNKDIKGESAFRTMILYPLAVSLIITGLVWQWILNPGMGIQQYVRNLGFAGFTFDWIARPERVMYTVVMAAIWQSTGFYMVLLLAGLKGVDSEVWKAAKVDGIPPLRFYLEIIMPMMKYTFLTCIILLFMGVVKSYDLIVAMTNGGPGGRSTVPAYFILNAYFGRQNIGLASAGSALMLLFVVILLLILFVTNRILRRGDNQ</sequence>
<evidence type="ECO:0000313" key="10">
    <source>
        <dbReference type="Proteomes" id="UP000030700"/>
    </source>
</evidence>
<evidence type="ECO:0000256" key="6">
    <source>
        <dbReference type="ARBA" id="ARBA00023136"/>
    </source>
</evidence>
<evidence type="ECO:0000256" key="5">
    <source>
        <dbReference type="ARBA" id="ARBA00022989"/>
    </source>
</evidence>
<dbReference type="Pfam" id="PF00528">
    <property type="entry name" value="BPD_transp_1"/>
    <property type="match status" value="1"/>
</dbReference>
<dbReference type="Gene3D" id="1.10.3720.10">
    <property type="entry name" value="MetI-like"/>
    <property type="match status" value="1"/>
</dbReference>
<evidence type="ECO:0000256" key="4">
    <source>
        <dbReference type="ARBA" id="ARBA00022692"/>
    </source>
</evidence>
<dbReference type="GO" id="GO:0055085">
    <property type="term" value="P:transmembrane transport"/>
    <property type="evidence" value="ECO:0007669"/>
    <property type="project" value="InterPro"/>
</dbReference>
<dbReference type="STRING" id="1499966.U14_01497"/>
<dbReference type="InterPro" id="IPR000515">
    <property type="entry name" value="MetI-like"/>
</dbReference>
<feature type="transmembrane region" description="Helical" evidence="7">
    <location>
        <begin position="206"/>
        <end position="231"/>
    </location>
</feature>
<evidence type="ECO:0000313" key="9">
    <source>
        <dbReference type="EMBL" id="GAK50269.1"/>
    </source>
</evidence>
<dbReference type="CDD" id="cd06261">
    <property type="entry name" value="TM_PBP2"/>
    <property type="match status" value="1"/>
</dbReference>
<reference evidence="9" key="1">
    <citation type="journal article" date="2015" name="PeerJ">
        <title>First genomic representation of candidate bacterial phylum KSB3 points to enhanced environmental sensing as a trigger of wastewater bulking.</title>
        <authorList>
            <person name="Sekiguchi Y."/>
            <person name="Ohashi A."/>
            <person name="Parks D.H."/>
            <person name="Yamauchi T."/>
            <person name="Tyson G.W."/>
            <person name="Hugenholtz P."/>
        </authorList>
    </citation>
    <scope>NUCLEOTIDE SEQUENCE [LARGE SCALE GENOMIC DNA]</scope>
</reference>
<dbReference type="AlphaFoldDB" id="A0A0S6VS89"/>
<keyword evidence="9" id="KW-0762">Sugar transport</keyword>
<comment type="similarity">
    <text evidence="7">Belongs to the binding-protein-dependent transport system permease family.</text>
</comment>
<evidence type="ECO:0000256" key="3">
    <source>
        <dbReference type="ARBA" id="ARBA00022475"/>
    </source>
</evidence>
<comment type="subcellular location">
    <subcellularLocation>
        <location evidence="1 7">Cell membrane</location>
        <topology evidence="1 7">Multi-pass membrane protein</topology>
    </subcellularLocation>
</comment>
<dbReference type="HOGENOM" id="CLU_016047_0_0_0"/>
<keyword evidence="3" id="KW-1003">Cell membrane</keyword>
<proteinExistence type="inferred from homology"/>
<dbReference type="PANTHER" id="PTHR30193:SF42">
    <property type="entry name" value="ABC TRANSPORTER PERMEASE PROTEIN"/>
    <property type="match status" value="1"/>
</dbReference>